<proteinExistence type="predicted"/>
<dbReference type="CDD" id="cd04301">
    <property type="entry name" value="NAT_SF"/>
    <property type="match status" value="1"/>
</dbReference>
<gene>
    <name evidence="2" type="ORF">Q5722_14560</name>
</gene>
<dbReference type="PROSITE" id="PS51186">
    <property type="entry name" value="GNAT"/>
    <property type="match status" value="1"/>
</dbReference>
<accession>A0ABT9B5S3</accession>
<reference evidence="2 3" key="1">
    <citation type="submission" date="2023-07" db="EMBL/GenBank/DDBJ databases">
        <title>Nocardioides sp. nov WY-20 isolated from soil.</title>
        <authorList>
            <person name="Liu B."/>
            <person name="Wan Y."/>
        </authorList>
    </citation>
    <scope>NUCLEOTIDE SEQUENCE [LARGE SCALE GENOMIC DNA]</scope>
    <source>
        <strain evidence="2 3">WY-20</strain>
    </source>
</reference>
<protein>
    <submittedName>
        <fullName evidence="2">GNAT family N-acetyltransferase</fullName>
    </submittedName>
</protein>
<organism evidence="2 3">
    <name type="scientific">Nocardioides jiangxiensis</name>
    <dbReference type="NCBI Taxonomy" id="3064524"/>
    <lineage>
        <taxon>Bacteria</taxon>
        <taxon>Bacillati</taxon>
        <taxon>Actinomycetota</taxon>
        <taxon>Actinomycetes</taxon>
        <taxon>Propionibacteriales</taxon>
        <taxon>Nocardioidaceae</taxon>
        <taxon>Nocardioides</taxon>
    </lineage>
</organism>
<evidence type="ECO:0000313" key="3">
    <source>
        <dbReference type="Proteomes" id="UP001233314"/>
    </source>
</evidence>
<dbReference type="SUPFAM" id="SSF55729">
    <property type="entry name" value="Acyl-CoA N-acyltransferases (Nat)"/>
    <property type="match status" value="1"/>
</dbReference>
<name>A0ABT9B5S3_9ACTN</name>
<comment type="caution">
    <text evidence="2">The sequence shown here is derived from an EMBL/GenBank/DDBJ whole genome shotgun (WGS) entry which is preliminary data.</text>
</comment>
<dbReference type="Proteomes" id="UP001233314">
    <property type="component" value="Unassembled WGS sequence"/>
</dbReference>
<keyword evidence="3" id="KW-1185">Reference proteome</keyword>
<dbReference type="InterPro" id="IPR000182">
    <property type="entry name" value="GNAT_dom"/>
</dbReference>
<dbReference type="Gene3D" id="3.40.630.30">
    <property type="match status" value="1"/>
</dbReference>
<feature type="domain" description="N-acetyltransferase" evidence="1">
    <location>
        <begin position="11"/>
        <end position="168"/>
    </location>
</feature>
<dbReference type="InterPro" id="IPR016181">
    <property type="entry name" value="Acyl_CoA_acyltransferase"/>
</dbReference>
<dbReference type="RefSeq" id="WP_305028986.1">
    <property type="nucleotide sequence ID" value="NZ_JAUQTA010000002.1"/>
</dbReference>
<dbReference type="EMBL" id="JAUQTA010000002">
    <property type="protein sequence ID" value="MDO7869593.1"/>
    <property type="molecule type" value="Genomic_DNA"/>
</dbReference>
<evidence type="ECO:0000313" key="2">
    <source>
        <dbReference type="EMBL" id="MDO7869593.1"/>
    </source>
</evidence>
<sequence length="168" mass="18431">MTGQPPAVRGVALRRGVPVDAGALAALHLDVWEDAYADLMPDRVFEERRAQLPQRVASWRSLLESADCSAVVAETRDGLVGFATVGPAQEPDPAVPAEELWTLYLRTNWWGRGLGHALLAEVLGERPAHLWVLVGNHRATTFYERHGFVADGARRSDDLGAEVRMVRG</sequence>
<dbReference type="Pfam" id="PF00583">
    <property type="entry name" value="Acetyltransf_1"/>
    <property type="match status" value="1"/>
</dbReference>
<evidence type="ECO:0000259" key="1">
    <source>
        <dbReference type="PROSITE" id="PS51186"/>
    </source>
</evidence>